<dbReference type="Gene3D" id="3.40.1440.10">
    <property type="entry name" value="GIY-YIG endonuclease"/>
    <property type="match status" value="1"/>
</dbReference>
<name>A0A4S8NFM4_9ACTN</name>
<dbReference type="InterPro" id="IPR035901">
    <property type="entry name" value="GIY-YIG_endonuc_sf"/>
</dbReference>
<dbReference type="RefSeq" id="WP_136562553.1">
    <property type="nucleotide sequence ID" value="NZ_BAABLS010000008.1"/>
</dbReference>
<gene>
    <name evidence="1" type="ORF">E9934_09095</name>
</gene>
<proteinExistence type="predicted"/>
<dbReference type="OrthoDB" id="89044at2"/>
<dbReference type="SUPFAM" id="SSF82771">
    <property type="entry name" value="GIY-YIG endonuclease"/>
    <property type="match status" value="1"/>
</dbReference>
<keyword evidence="2" id="KW-1185">Reference proteome</keyword>
<protein>
    <submittedName>
        <fullName evidence="1">GIY-YIG nuclease family protein</fullName>
    </submittedName>
</protein>
<organism evidence="1 2">
    <name type="scientific">Nocardioides caeni</name>
    <dbReference type="NCBI Taxonomy" id="574700"/>
    <lineage>
        <taxon>Bacteria</taxon>
        <taxon>Bacillati</taxon>
        <taxon>Actinomycetota</taxon>
        <taxon>Actinomycetes</taxon>
        <taxon>Propionibacteriales</taxon>
        <taxon>Nocardioidaceae</taxon>
        <taxon>Nocardioides</taxon>
    </lineage>
</organism>
<dbReference type="EMBL" id="STGW01000004">
    <property type="protein sequence ID" value="THV14791.1"/>
    <property type="molecule type" value="Genomic_DNA"/>
</dbReference>
<sequence length="283" mass="32094">MRDIEQPETLVLTFNDLLTLEGVDPLPVRLVRHQDGRFRAGRLYEAWRSDRAAFEFYQSTQSRDVFPEQSMLASFIVTEARKTVFVGLYSVGSRGACPPGTRDRLLDIDVSGENQYDLALLEDMADYRDRVVIDWGPGTRSWVQRAVNQPKPILEIAEQYEPRFPGFRNFTRLIDEIPTLPMGWQQVLRSVKGIYLLVDVETGKQYVGSAKGADSLLGRWLTYATDGHGGNLALKAAGRKGRRTYQVSVLEVVDENTPDETIEQTESFWKSKLLSRQFGLNLG</sequence>
<comment type="caution">
    <text evidence="1">The sequence shown here is derived from an EMBL/GenBank/DDBJ whole genome shotgun (WGS) entry which is preliminary data.</text>
</comment>
<dbReference type="CDD" id="cd10446">
    <property type="entry name" value="GIY-YIG_unchar_1"/>
    <property type="match status" value="1"/>
</dbReference>
<dbReference type="Proteomes" id="UP000307087">
    <property type="component" value="Unassembled WGS sequence"/>
</dbReference>
<dbReference type="AlphaFoldDB" id="A0A4S8NFM4"/>
<reference evidence="1 2" key="1">
    <citation type="journal article" date="2009" name="Int. J. Syst. Evol. Microbiol.">
        <title>Nocardioides caeni sp. nov., isolated from wastewater.</title>
        <authorList>
            <person name="Yoon J.H."/>
            <person name="Kang S.J."/>
            <person name="Park S."/>
            <person name="Kim W."/>
            <person name="Oh T.K."/>
        </authorList>
    </citation>
    <scope>NUCLEOTIDE SEQUENCE [LARGE SCALE GENOMIC DNA]</scope>
    <source>
        <strain evidence="1 2">DSM 23134</strain>
    </source>
</reference>
<evidence type="ECO:0000313" key="1">
    <source>
        <dbReference type="EMBL" id="THV14791.1"/>
    </source>
</evidence>
<evidence type="ECO:0000313" key="2">
    <source>
        <dbReference type="Proteomes" id="UP000307087"/>
    </source>
</evidence>
<accession>A0A4S8NFM4</accession>